<evidence type="ECO:0000313" key="17">
    <source>
        <dbReference type="Proteomes" id="UP000743370"/>
    </source>
</evidence>
<evidence type="ECO:0000256" key="3">
    <source>
        <dbReference type="ARBA" id="ARBA00022617"/>
    </source>
</evidence>
<dbReference type="FunFam" id="3.10.120.10:FF:000002">
    <property type="entry name" value="Cytochrome b5 type B"/>
    <property type="match status" value="1"/>
</dbReference>
<reference evidence="16" key="1">
    <citation type="journal article" date="2015" name="Proc. Natl. Acad. Sci. U.S.A.">
        <title>Genome sequencing of adzuki bean (Vigna angularis) provides insight into high starch and low fat accumulation and domestication.</title>
        <authorList>
            <person name="Yang K."/>
            <person name="Tian Z."/>
            <person name="Chen C."/>
            <person name="Luo L."/>
            <person name="Zhao B."/>
            <person name="Wang Z."/>
            <person name="Yu L."/>
            <person name="Li Y."/>
            <person name="Sun Y."/>
            <person name="Li W."/>
            <person name="Chen Y."/>
            <person name="Li Y."/>
            <person name="Zhang Y."/>
            <person name="Ai D."/>
            <person name="Zhao J."/>
            <person name="Shang C."/>
            <person name="Ma Y."/>
            <person name="Wu B."/>
            <person name="Wang M."/>
            <person name="Gao L."/>
            <person name="Sun D."/>
            <person name="Zhang P."/>
            <person name="Guo F."/>
            <person name="Wang W."/>
            <person name="Li Y."/>
            <person name="Wang J."/>
            <person name="Varshney R.K."/>
            <person name="Wang J."/>
            <person name="Ling H.Q."/>
            <person name="Wan P."/>
        </authorList>
    </citation>
    <scope>NUCLEOTIDE SEQUENCE</scope>
    <source>
        <strain evidence="16">cv. Jingnong 6</strain>
    </source>
</reference>
<keyword evidence="7" id="KW-0249">Electron transport</keyword>
<feature type="transmembrane region" description="Helical" evidence="12">
    <location>
        <begin position="114"/>
        <end position="133"/>
    </location>
</feature>
<dbReference type="InterPro" id="IPR018506">
    <property type="entry name" value="Cyt_B5_heme-BS"/>
</dbReference>
<evidence type="ECO:0000256" key="7">
    <source>
        <dbReference type="ARBA" id="ARBA00022982"/>
    </source>
</evidence>
<evidence type="ECO:0000256" key="4">
    <source>
        <dbReference type="ARBA" id="ARBA00022692"/>
    </source>
</evidence>
<evidence type="ECO:0000256" key="12">
    <source>
        <dbReference type="RuleBase" id="RU362121"/>
    </source>
</evidence>
<keyword evidence="6" id="KW-0256">Endoplasmic reticulum</keyword>
<evidence type="ECO:0000256" key="2">
    <source>
        <dbReference type="ARBA" id="ARBA00022448"/>
    </source>
</evidence>
<evidence type="ECO:0000259" key="13">
    <source>
        <dbReference type="PROSITE" id="PS50255"/>
    </source>
</evidence>
<dbReference type="PROSITE" id="PS50255">
    <property type="entry name" value="CYTOCHROME_B5_2"/>
    <property type="match status" value="1"/>
</dbReference>
<dbReference type="OrthoDB" id="260519at2759"/>
<keyword evidence="3 12" id="KW-0349">Heme</keyword>
<evidence type="ECO:0000256" key="10">
    <source>
        <dbReference type="ARBA" id="ARBA00023136"/>
    </source>
</evidence>
<dbReference type="PROSITE" id="PS00191">
    <property type="entry name" value="CYTOCHROME_B5_1"/>
    <property type="match status" value="1"/>
</dbReference>
<organism evidence="15 16">
    <name type="scientific">Phaseolus angularis</name>
    <name type="common">Azuki bean</name>
    <name type="synonym">Vigna angularis</name>
    <dbReference type="NCBI Taxonomy" id="3914"/>
    <lineage>
        <taxon>Eukaryota</taxon>
        <taxon>Viridiplantae</taxon>
        <taxon>Streptophyta</taxon>
        <taxon>Embryophyta</taxon>
        <taxon>Tracheophyta</taxon>
        <taxon>Spermatophyta</taxon>
        <taxon>Magnoliopsida</taxon>
        <taxon>eudicotyledons</taxon>
        <taxon>Gunneridae</taxon>
        <taxon>Pentapetalae</taxon>
        <taxon>rosids</taxon>
        <taxon>fabids</taxon>
        <taxon>Fabales</taxon>
        <taxon>Fabaceae</taxon>
        <taxon>Papilionoideae</taxon>
        <taxon>50 kb inversion clade</taxon>
        <taxon>NPAAA clade</taxon>
        <taxon>indigoferoid/millettioid clade</taxon>
        <taxon>Phaseoleae</taxon>
        <taxon>Vigna</taxon>
    </lineage>
</organism>
<accession>A0A0L9VQE9</accession>
<evidence type="ECO:0000256" key="11">
    <source>
        <dbReference type="ARBA" id="ARBA00038168"/>
    </source>
</evidence>
<evidence type="ECO:0000313" key="15">
    <source>
        <dbReference type="EMBL" id="KOM57178.1"/>
    </source>
</evidence>
<evidence type="ECO:0000313" key="14">
    <source>
        <dbReference type="EMBL" id="KAG2380164.1"/>
    </source>
</evidence>
<dbReference type="EMBL" id="CM003381">
    <property type="protein sequence ID" value="KOM57178.1"/>
    <property type="molecule type" value="Genomic_DNA"/>
</dbReference>
<dbReference type="STRING" id="3914.A0A0L9VQE9"/>
<evidence type="ECO:0000256" key="1">
    <source>
        <dbReference type="ARBA" id="ARBA00004131"/>
    </source>
</evidence>
<evidence type="ECO:0000256" key="5">
    <source>
        <dbReference type="ARBA" id="ARBA00022723"/>
    </source>
</evidence>
<reference evidence="14 17" key="3">
    <citation type="submission" date="2020-05" db="EMBL/GenBank/DDBJ databases">
        <title>Vigna angularis (adzuki bean) Var. LongXiaoDou No. 4 denovo assembly.</title>
        <authorList>
            <person name="Xiang H."/>
        </authorList>
    </citation>
    <scope>NUCLEOTIDE SEQUENCE [LARGE SCALE GENOMIC DNA]</scope>
    <source>
        <tissue evidence="14">Leaf</tissue>
    </source>
</reference>
<dbReference type="InterPro" id="IPR001199">
    <property type="entry name" value="Cyt_B5-like_heme/steroid-bd"/>
</dbReference>
<dbReference type="SUPFAM" id="SSF55856">
    <property type="entry name" value="Cytochrome b5-like heme/steroid binding domain"/>
    <property type="match status" value="1"/>
</dbReference>
<comment type="subcellular location">
    <subcellularLocation>
        <location evidence="1">Endoplasmic reticulum membrane</location>
        <topology evidence="1">Single-pass membrane protein</topology>
        <orientation evidence="1">Cytoplasmic side</orientation>
    </subcellularLocation>
</comment>
<dbReference type="PRINTS" id="PR00363">
    <property type="entry name" value="CYTOCHROMEB5"/>
</dbReference>
<dbReference type="KEGG" id="var:108346227"/>
<evidence type="ECO:0000313" key="16">
    <source>
        <dbReference type="Proteomes" id="UP000053144"/>
    </source>
</evidence>
<feature type="domain" description="Cytochrome b5 heme-binding" evidence="13">
    <location>
        <begin position="5"/>
        <end position="81"/>
    </location>
</feature>
<dbReference type="Proteomes" id="UP000053144">
    <property type="component" value="Chromosome 11"/>
</dbReference>
<keyword evidence="5 12" id="KW-0479">Metal-binding</keyword>
<dbReference type="GO" id="GO:0020037">
    <property type="term" value="F:heme binding"/>
    <property type="evidence" value="ECO:0007669"/>
    <property type="project" value="UniProtKB-UniRule"/>
</dbReference>
<keyword evidence="8 12" id="KW-1133">Transmembrane helix</keyword>
<keyword evidence="2" id="KW-0813">Transport</keyword>
<comment type="similarity">
    <text evidence="11 12">Belongs to the cytochrome b5 family.</text>
</comment>
<keyword evidence="10 12" id="KW-0472">Membrane</keyword>
<keyword evidence="9 12" id="KW-0408">Iron</keyword>
<dbReference type="Pfam" id="PF00173">
    <property type="entry name" value="Cyt-b5"/>
    <property type="match status" value="1"/>
</dbReference>
<reference evidence="15" key="2">
    <citation type="submission" date="2015-02" db="EMBL/GenBank/DDBJ databases">
        <authorList>
            <person name="Chooi Y.-H."/>
        </authorList>
    </citation>
    <scope>NUCLEOTIDE SEQUENCE</scope>
    <source>
        <tissue evidence="15">Seedling</tissue>
    </source>
</reference>
<dbReference type="GO" id="GO:0005789">
    <property type="term" value="C:endoplasmic reticulum membrane"/>
    <property type="evidence" value="ECO:0007669"/>
    <property type="project" value="UniProtKB-SubCell"/>
</dbReference>
<dbReference type="PANTHER" id="PTHR19359:SF129">
    <property type="entry name" value="CYTOCHROME B5 ISOFORM B"/>
    <property type="match status" value="1"/>
</dbReference>
<dbReference type="Gene3D" id="3.10.120.10">
    <property type="entry name" value="Cytochrome b5-like heme/steroid binding domain"/>
    <property type="match status" value="1"/>
</dbReference>
<evidence type="ECO:0000256" key="9">
    <source>
        <dbReference type="ARBA" id="ARBA00023004"/>
    </source>
</evidence>
<name>A0A0L9VQE9_PHAAN</name>
<protein>
    <submittedName>
        <fullName evidence="14">Cytochrome b5 isoform</fullName>
    </submittedName>
</protein>
<dbReference type="Proteomes" id="UP000743370">
    <property type="component" value="Unassembled WGS sequence"/>
</dbReference>
<evidence type="ECO:0000256" key="6">
    <source>
        <dbReference type="ARBA" id="ARBA00022824"/>
    </source>
</evidence>
<dbReference type="EMBL" id="JABFOF010000009">
    <property type="protein sequence ID" value="KAG2380164.1"/>
    <property type="molecule type" value="Genomic_DNA"/>
</dbReference>
<sequence>MSSSTKTFTFEEVAKHNHKKDCWIIIKGKVYDVTPFLDDHPGGDEVLVTATEKDATTDFEDIGHSEAAVEMMEAYFVGDVDTNSIPAEQTPKHTPSPPTLAPAYNNQSFGFVKILQYLVPLLILGLAFALQYYGKKNKSTESEN</sequence>
<dbReference type="InterPro" id="IPR050668">
    <property type="entry name" value="Cytochrome_b5"/>
</dbReference>
<dbReference type="AlphaFoldDB" id="A0A0L9VQE9"/>
<proteinExistence type="inferred from homology"/>
<dbReference type="Gramene" id="KOM57178">
    <property type="protein sequence ID" value="KOM57178"/>
    <property type="gene ID" value="LR48_Vigan11g021000"/>
</dbReference>
<dbReference type="PANTHER" id="PTHR19359">
    <property type="entry name" value="CYTOCHROME B5"/>
    <property type="match status" value="1"/>
</dbReference>
<dbReference type="OMA" id="CWFIING"/>
<dbReference type="InterPro" id="IPR036400">
    <property type="entry name" value="Cyt_B5-like_heme/steroid_sf"/>
</dbReference>
<evidence type="ECO:0000256" key="8">
    <source>
        <dbReference type="ARBA" id="ARBA00022989"/>
    </source>
</evidence>
<gene>
    <name evidence="14" type="ORF">HKW66_Vig0169430</name>
    <name evidence="15" type="ORF">LR48_Vigan11g021000</name>
</gene>
<dbReference type="GO" id="GO:0046872">
    <property type="term" value="F:metal ion binding"/>
    <property type="evidence" value="ECO:0007669"/>
    <property type="project" value="UniProtKB-UniRule"/>
</dbReference>
<dbReference type="SMART" id="SM01117">
    <property type="entry name" value="Cyt-b5"/>
    <property type="match status" value="1"/>
</dbReference>
<keyword evidence="4 12" id="KW-0812">Transmembrane</keyword>